<evidence type="ECO:0000256" key="5">
    <source>
        <dbReference type="SAM" id="Phobius"/>
    </source>
</evidence>
<feature type="transmembrane region" description="Helical" evidence="5">
    <location>
        <begin position="65"/>
        <end position="95"/>
    </location>
</feature>
<organism evidence="7 8">
    <name type="scientific">Marinomonas aquimarina</name>
    <dbReference type="NCBI Taxonomy" id="295068"/>
    <lineage>
        <taxon>Bacteria</taxon>
        <taxon>Pseudomonadati</taxon>
        <taxon>Pseudomonadota</taxon>
        <taxon>Gammaproteobacteria</taxon>
        <taxon>Oceanospirillales</taxon>
        <taxon>Oceanospirillaceae</taxon>
        <taxon>Marinomonas</taxon>
    </lineage>
</organism>
<feature type="transmembrane region" description="Helical" evidence="5">
    <location>
        <begin position="20"/>
        <end position="44"/>
    </location>
</feature>
<keyword evidence="2 5" id="KW-0812">Transmembrane</keyword>
<gene>
    <name evidence="7" type="ORF">MAQ5080_02320</name>
</gene>
<dbReference type="STRING" id="295068.MAQ5080_02320"/>
<dbReference type="RefSeq" id="WP_067210304.1">
    <property type="nucleotide sequence ID" value="NZ_FLOC01000013.1"/>
</dbReference>
<evidence type="ECO:0000313" key="8">
    <source>
        <dbReference type="Proteomes" id="UP000092627"/>
    </source>
</evidence>
<dbReference type="AlphaFoldDB" id="A0A1A8TJG0"/>
<keyword evidence="4 5" id="KW-0472">Membrane</keyword>
<dbReference type="GO" id="GO:0016020">
    <property type="term" value="C:membrane"/>
    <property type="evidence" value="ECO:0007669"/>
    <property type="project" value="UniProtKB-SubCell"/>
</dbReference>
<evidence type="ECO:0000256" key="2">
    <source>
        <dbReference type="ARBA" id="ARBA00022692"/>
    </source>
</evidence>
<evidence type="ECO:0000259" key="6">
    <source>
        <dbReference type="Pfam" id="PF04893"/>
    </source>
</evidence>
<keyword evidence="3 5" id="KW-1133">Transmembrane helix</keyword>
<feature type="domain" description="Yip1" evidence="6">
    <location>
        <begin position="14"/>
        <end position="107"/>
    </location>
</feature>
<protein>
    <recommendedName>
        <fullName evidence="6">Yip1 domain-containing protein</fullName>
    </recommendedName>
</protein>
<dbReference type="Proteomes" id="UP000092627">
    <property type="component" value="Unassembled WGS sequence"/>
</dbReference>
<keyword evidence="8" id="KW-1185">Reference proteome</keyword>
<proteinExistence type="predicted"/>
<dbReference type="EMBL" id="FLOC01000013">
    <property type="protein sequence ID" value="SBS32667.1"/>
    <property type="molecule type" value="Genomic_DNA"/>
</dbReference>
<accession>A0A1A8TJG0</accession>
<name>A0A1A8TJG0_9GAMM</name>
<evidence type="ECO:0000313" key="7">
    <source>
        <dbReference type="EMBL" id="SBS32667.1"/>
    </source>
</evidence>
<dbReference type="OrthoDB" id="5405464at2"/>
<reference evidence="7 8" key="1">
    <citation type="submission" date="2016-06" db="EMBL/GenBank/DDBJ databases">
        <authorList>
            <person name="Kjaerup R.B."/>
            <person name="Dalgaard T.S."/>
            <person name="Juul-Madsen H.R."/>
        </authorList>
    </citation>
    <scope>NUCLEOTIDE SEQUENCE [LARGE SCALE GENOMIC DNA]</scope>
    <source>
        <strain evidence="7 8">CECT 5080</strain>
    </source>
</reference>
<evidence type="ECO:0000256" key="3">
    <source>
        <dbReference type="ARBA" id="ARBA00022989"/>
    </source>
</evidence>
<dbReference type="Pfam" id="PF04893">
    <property type="entry name" value="Yip1"/>
    <property type="match status" value="1"/>
</dbReference>
<dbReference type="InterPro" id="IPR006977">
    <property type="entry name" value="Yip1_dom"/>
</dbReference>
<comment type="subcellular location">
    <subcellularLocation>
        <location evidence="1">Membrane</location>
        <topology evidence="1">Multi-pass membrane protein</topology>
    </subcellularLocation>
</comment>
<evidence type="ECO:0000256" key="4">
    <source>
        <dbReference type="ARBA" id="ARBA00023136"/>
    </source>
</evidence>
<sequence>MDLDDIPMTPHDDQAKQNALIAYIFMLLGLVTGVFWLVGAVWAMAKANTAKGSVFYDHFQNITRVFWWSLIMSVIGLLFAIFFFGYLILLGVWLWSVYNLVKGFVRLTSDKPFHSS</sequence>
<evidence type="ECO:0000256" key="1">
    <source>
        <dbReference type="ARBA" id="ARBA00004141"/>
    </source>
</evidence>